<dbReference type="PANTHER" id="PTHR18934:SF237">
    <property type="entry name" value="ATP-DEPENDENT DNA_RNA HELICASE DHX36"/>
    <property type="match status" value="1"/>
</dbReference>
<dbReference type="FunCoup" id="A0A1S3HVN8">
    <property type="interactions" value="2825"/>
</dbReference>
<dbReference type="GO" id="GO:0030425">
    <property type="term" value="C:dendrite"/>
    <property type="evidence" value="ECO:0007669"/>
    <property type="project" value="UniProtKB-SubCell"/>
</dbReference>
<accession>A0A1S3HVN8</accession>
<keyword evidence="11" id="KW-0813">Transport</keyword>
<evidence type="ECO:0000256" key="12">
    <source>
        <dbReference type="ARBA" id="ARBA00022454"/>
    </source>
</evidence>
<evidence type="ECO:0000256" key="37">
    <source>
        <dbReference type="ARBA" id="ARBA00023242"/>
    </source>
</evidence>
<evidence type="ECO:0000256" key="19">
    <source>
        <dbReference type="ARBA" id="ARBA00022737"/>
    </source>
</evidence>
<keyword evidence="12" id="KW-0158">Chromosome</keyword>
<evidence type="ECO:0000256" key="27">
    <source>
        <dbReference type="ARBA" id="ARBA00022859"/>
    </source>
</evidence>
<dbReference type="GO" id="GO:0003678">
    <property type="term" value="F:DNA helicase activity"/>
    <property type="evidence" value="ECO:0007669"/>
    <property type="project" value="TreeGrafter"/>
</dbReference>
<keyword evidence="35" id="KW-0010">Activator</keyword>
<dbReference type="GO" id="GO:0005524">
    <property type="term" value="F:ATP binding"/>
    <property type="evidence" value="ECO:0007669"/>
    <property type="project" value="UniProtKB-KW"/>
</dbReference>
<dbReference type="InParanoid" id="A0A1S3HVN8"/>
<evidence type="ECO:0000256" key="1">
    <source>
        <dbReference type="ARBA" id="ARBA00001946"/>
    </source>
</evidence>
<protein>
    <recommendedName>
        <fullName evidence="39">ATP-dependent DNA/RNA helicase DHX36</fullName>
        <ecNumber evidence="10">3.6.4.13</ecNumber>
    </recommendedName>
    <alternativeName>
        <fullName evidence="41">DEAD/H box polypeptide 36</fullName>
    </alternativeName>
    <alternativeName>
        <fullName evidence="40">MLE-like protein 1</fullName>
    </alternativeName>
</protein>
<dbReference type="InterPro" id="IPR048333">
    <property type="entry name" value="HA2_WH"/>
</dbReference>
<dbReference type="Pfam" id="PF00270">
    <property type="entry name" value="DEAD"/>
    <property type="match status" value="1"/>
</dbReference>
<dbReference type="Gene3D" id="3.40.50.300">
    <property type="entry name" value="P-loop containing nucleotide triphosphate hydrolases"/>
    <property type="match status" value="2"/>
</dbReference>
<organism evidence="45 46">
    <name type="scientific">Lingula anatina</name>
    <name type="common">Brachiopod</name>
    <name type="synonym">Lingula unguis</name>
    <dbReference type="NCBI Taxonomy" id="7574"/>
    <lineage>
        <taxon>Eukaryota</taxon>
        <taxon>Metazoa</taxon>
        <taxon>Spiralia</taxon>
        <taxon>Lophotrochozoa</taxon>
        <taxon>Brachiopoda</taxon>
        <taxon>Linguliformea</taxon>
        <taxon>Lingulata</taxon>
        <taxon>Lingulida</taxon>
        <taxon>Linguloidea</taxon>
        <taxon>Lingulidae</taxon>
        <taxon>Lingula</taxon>
    </lineage>
</organism>
<dbReference type="SMART" id="SM00487">
    <property type="entry name" value="DEXDc"/>
    <property type="match status" value="1"/>
</dbReference>
<dbReference type="InterPro" id="IPR007502">
    <property type="entry name" value="Helicase-assoc_dom"/>
</dbReference>
<keyword evidence="23" id="KW-0347">Helicase</keyword>
<feature type="compositionally biased region" description="Basic and acidic residues" evidence="42">
    <location>
        <begin position="186"/>
        <end position="198"/>
    </location>
</feature>
<evidence type="ECO:0000256" key="6">
    <source>
        <dbReference type="ARBA" id="ARBA00004484"/>
    </source>
</evidence>
<dbReference type="InterPro" id="IPR001650">
    <property type="entry name" value="Helicase_C-like"/>
</dbReference>
<evidence type="ECO:0000256" key="29">
    <source>
        <dbReference type="ARBA" id="ARBA00022895"/>
    </source>
</evidence>
<evidence type="ECO:0000256" key="40">
    <source>
        <dbReference type="ARBA" id="ARBA00076143"/>
    </source>
</evidence>
<dbReference type="AlphaFoldDB" id="A0A1S3HVN8"/>
<keyword evidence="29" id="KW-0779">Telomere</keyword>
<dbReference type="GeneID" id="106158595"/>
<evidence type="ECO:0000256" key="3">
    <source>
        <dbReference type="ARBA" id="ARBA00004210"/>
    </source>
</evidence>
<feature type="compositionally biased region" description="Basic and acidic residues" evidence="42">
    <location>
        <begin position="88"/>
        <end position="111"/>
    </location>
</feature>
<dbReference type="GO" id="GO:0030424">
    <property type="term" value="C:axon"/>
    <property type="evidence" value="ECO:0007669"/>
    <property type="project" value="UniProtKB-SubCell"/>
</dbReference>
<dbReference type="GO" id="GO:0043204">
    <property type="term" value="C:perikaryon"/>
    <property type="evidence" value="ECO:0007669"/>
    <property type="project" value="UniProtKB-SubCell"/>
</dbReference>
<dbReference type="GO" id="GO:0000781">
    <property type="term" value="C:chromosome, telomeric region"/>
    <property type="evidence" value="ECO:0007669"/>
    <property type="project" value="UniProtKB-SubCell"/>
</dbReference>
<keyword evidence="30" id="KW-0007">Acetylation</keyword>
<dbReference type="PROSITE" id="PS00690">
    <property type="entry name" value="DEAH_ATP_HELICASE"/>
    <property type="match status" value="1"/>
</dbReference>
<evidence type="ECO:0000256" key="16">
    <source>
        <dbReference type="ARBA" id="ARBA00022553"/>
    </source>
</evidence>
<feature type="domain" description="Helicase ATP-binding" evidence="43">
    <location>
        <begin position="362"/>
        <end position="531"/>
    </location>
</feature>
<evidence type="ECO:0000256" key="9">
    <source>
        <dbReference type="ARBA" id="ARBA00004574"/>
    </source>
</evidence>
<dbReference type="GO" id="GO:0045087">
    <property type="term" value="P:innate immune response"/>
    <property type="evidence" value="ECO:0007669"/>
    <property type="project" value="UniProtKB-KW"/>
</dbReference>
<comment type="cofactor">
    <cofactor evidence="1">
        <name>Mg(2+)</name>
        <dbReference type="ChEBI" id="CHEBI:18420"/>
    </cofactor>
</comment>
<dbReference type="Proteomes" id="UP000085678">
    <property type="component" value="Unplaced"/>
</dbReference>
<dbReference type="PANTHER" id="PTHR18934">
    <property type="entry name" value="ATP-DEPENDENT RNA HELICASE"/>
    <property type="match status" value="1"/>
</dbReference>
<keyword evidence="21" id="KW-0221">Differentiation</keyword>
<dbReference type="Pfam" id="PF07717">
    <property type="entry name" value="OB_NTP_bind"/>
    <property type="match status" value="1"/>
</dbReference>
<evidence type="ECO:0000256" key="22">
    <source>
        <dbReference type="ARBA" id="ARBA00022801"/>
    </source>
</evidence>
<dbReference type="InterPro" id="IPR014001">
    <property type="entry name" value="Helicase_ATP-bd"/>
</dbReference>
<keyword evidence="28" id="KW-0694">RNA-binding</keyword>
<evidence type="ECO:0000256" key="30">
    <source>
        <dbReference type="ARBA" id="ARBA00022990"/>
    </source>
</evidence>
<dbReference type="Pfam" id="PF21010">
    <property type="entry name" value="HA2_C"/>
    <property type="match status" value="1"/>
</dbReference>
<evidence type="ECO:0000256" key="18">
    <source>
        <dbReference type="ARBA" id="ARBA00022723"/>
    </source>
</evidence>
<dbReference type="Pfam" id="PF26026">
    <property type="entry name" value="RNA_hel_CTD"/>
    <property type="match status" value="1"/>
</dbReference>
<evidence type="ECO:0000256" key="23">
    <source>
        <dbReference type="ARBA" id="ARBA00022806"/>
    </source>
</evidence>
<dbReference type="Pfam" id="PF04408">
    <property type="entry name" value="WHD_HA2"/>
    <property type="match status" value="1"/>
</dbReference>
<feature type="region of interest" description="Disordered" evidence="42">
    <location>
        <begin position="169"/>
        <end position="216"/>
    </location>
</feature>
<dbReference type="GO" id="GO:0005739">
    <property type="term" value="C:mitochondrion"/>
    <property type="evidence" value="ECO:0007669"/>
    <property type="project" value="UniProtKB-SubCell"/>
</dbReference>
<evidence type="ECO:0000256" key="2">
    <source>
        <dbReference type="ARBA" id="ARBA00004173"/>
    </source>
</evidence>
<evidence type="ECO:0000256" key="31">
    <source>
        <dbReference type="ARBA" id="ARBA00023015"/>
    </source>
</evidence>
<feature type="region of interest" description="Disordered" evidence="42">
    <location>
        <begin position="247"/>
        <end position="277"/>
    </location>
</feature>
<keyword evidence="20" id="KW-0547">Nucleotide-binding</keyword>
<keyword evidence="27" id="KW-0391">Immunity</keyword>
<evidence type="ECO:0000256" key="20">
    <source>
        <dbReference type="ARBA" id="ARBA00022741"/>
    </source>
</evidence>
<keyword evidence="15" id="KW-0678">Repressor</keyword>
<dbReference type="GO" id="GO:0010494">
    <property type="term" value="C:cytoplasmic stress granule"/>
    <property type="evidence" value="ECO:0007669"/>
    <property type="project" value="UniProtKB-SubCell"/>
</dbReference>
<feature type="compositionally biased region" description="Low complexity" evidence="42">
    <location>
        <begin position="248"/>
        <end position="266"/>
    </location>
</feature>
<dbReference type="InterPro" id="IPR027417">
    <property type="entry name" value="P-loop_NTPase"/>
</dbReference>
<comment type="subcellular location">
    <subcellularLocation>
        <location evidence="7">Cell projection</location>
        <location evidence="7">Axon</location>
    </subcellularLocation>
    <subcellularLocation>
        <location evidence="4">Cell projection</location>
        <location evidence="4">Dendrite</location>
    </subcellularLocation>
    <subcellularLocation>
        <location evidence="9">Chromosome</location>
        <location evidence="9">Telomere</location>
    </subcellularLocation>
    <subcellularLocation>
        <location evidence="3">Cytoplasm</location>
        <location evidence="3">Stress granule</location>
    </subcellularLocation>
    <subcellularLocation>
        <location evidence="8">Cytoplasm</location>
        <location evidence="8">Cytosol</location>
    </subcellularLocation>
    <subcellularLocation>
        <location evidence="2">Mitochondrion</location>
    </subcellularLocation>
    <subcellularLocation>
        <location evidence="5">Nucleus speckle</location>
    </subcellularLocation>
    <subcellularLocation>
        <location evidence="6">Perikaryon</location>
    </subcellularLocation>
</comment>
<keyword evidence="25" id="KW-0460">Magnesium</keyword>
<evidence type="ECO:0000256" key="39">
    <source>
        <dbReference type="ARBA" id="ARBA00069921"/>
    </source>
</evidence>
<evidence type="ECO:0000256" key="35">
    <source>
        <dbReference type="ARBA" id="ARBA00023159"/>
    </source>
</evidence>
<keyword evidence="13" id="KW-0217">Developmental protein</keyword>
<evidence type="ECO:0000256" key="34">
    <source>
        <dbReference type="ARBA" id="ARBA00023128"/>
    </source>
</evidence>
<dbReference type="GO" id="GO:0002151">
    <property type="term" value="F:G-quadruplex RNA binding"/>
    <property type="evidence" value="ECO:0007669"/>
    <property type="project" value="TreeGrafter"/>
</dbReference>
<keyword evidence="16" id="KW-0597">Phosphoprotein</keyword>
<keyword evidence="34" id="KW-0496">Mitochondrion</keyword>
<evidence type="ECO:0000256" key="4">
    <source>
        <dbReference type="ARBA" id="ARBA00004279"/>
    </source>
</evidence>
<evidence type="ECO:0000256" key="21">
    <source>
        <dbReference type="ARBA" id="ARBA00022782"/>
    </source>
</evidence>
<evidence type="ECO:0000256" key="25">
    <source>
        <dbReference type="ARBA" id="ARBA00022842"/>
    </source>
</evidence>
<evidence type="ECO:0000256" key="32">
    <source>
        <dbReference type="ARBA" id="ARBA00023118"/>
    </source>
</evidence>
<keyword evidence="24" id="KW-0067">ATP-binding</keyword>
<keyword evidence="32" id="KW-0051">Antiviral defense</keyword>
<dbReference type="GO" id="GO:0005829">
    <property type="term" value="C:cytosol"/>
    <property type="evidence" value="ECO:0007669"/>
    <property type="project" value="UniProtKB-SubCell"/>
</dbReference>
<dbReference type="GO" id="GO:0016787">
    <property type="term" value="F:hydrolase activity"/>
    <property type="evidence" value="ECO:0007669"/>
    <property type="project" value="UniProtKB-KW"/>
</dbReference>
<evidence type="ECO:0000259" key="44">
    <source>
        <dbReference type="PROSITE" id="PS51194"/>
    </source>
</evidence>
<dbReference type="RefSeq" id="XP_013390107.2">
    <property type="nucleotide sequence ID" value="XM_013534653.2"/>
</dbReference>
<dbReference type="FunFam" id="1.20.120.1080:FF:000002">
    <property type="entry name" value="Putative ATP-dependent RNA helicase DHX36"/>
    <property type="match status" value="1"/>
</dbReference>
<dbReference type="OrthoDB" id="5600252at2759"/>
<dbReference type="SUPFAM" id="SSF52540">
    <property type="entry name" value="P-loop containing nucleoside triphosphate hydrolases"/>
    <property type="match status" value="1"/>
</dbReference>
<proteinExistence type="predicted"/>
<dbReference type="GO" id="GO:0051880">
    <property type="term" value="F:G-quadruplex DNA binding"/>
    <property type="evidence" value="ECO:0007669"/>
    <property type="project" value="TreeGrafter"/>
</dbReference>
<dbReference type="CDD" id="cd18791">
    <property type="entry name" value="SF2_C_RHA"/>
    <property type="match status" value="1"/>
</dbReference>
<keyword evidence="22" id="KW-0378">Hydrolase</keyword>
<keyword evidence="45" id="KW-1185">Reference proteome</keyword>
<dbReference type="GO" id="GO:0046872">
    <property type="term" value="F:metal ion binding"/>
    <property type="evidence" value="ECO:0007669"/>
    <property type="project" value="UniProtKB-KW"/>
</dbReference>
<dbReference type="InterPro" id="IPR059023">
    <property type="entry name" value="RNA_hel_CTD"/>
</dbReference>
<keyword evidence="31" id="KW-0805">Transcription regulation</keyword>
<feature type="region of interest" description="Disordered" evidence="42">
    <location>
        <begin position="38"/>
        <end position="134"/>
    </location>
</feature>
<evidence type="ECO:0000256" key="8">
    <source>
        <dbReference type="ARBA" id="ARBA00004514"/>
    </source>
</evidence>
<dbReference type="GO" id="GO:0006417">
    <property type="term" value="P:regulation of translation"/>
    <property type="evidence" value="ECO:0007669"/>
    <property type="project" value="UniProtKB-KW"/>
</dbReference>
<keyword evidence="36" id="KW-0804">Transcription</keyword>
<reference evidence="46" key="1">
    <citation type="submission" date="2025-08" db="UniProtKB">
        <authorList>
            <consortium name="RefSeq"/>
        </authorList>
    </citation>
    <scope>IDENTIFICATION</scope>
    <source>
        <tissue evidence="46">Gonads</tissue>
    </source>
</reference>
<evidence type="ECO:0000256" key="38">
    <source>
        <dbReference type="ARBA" id="ARBA00023273"/>
    </source>
</evidence>
<dbReference type="GO" id="GO:0016607">
    <property type="term" value="C:nuclear speck"/>
    <property type="evidence" value="ECO:0007669"/>
    <property type="project" value="UniProtKB-SubCell"/>
</dbReference>
<dbReference type="FunFam" id="3.40.50.300:FF:000739">
    <property type="entry name" value="Putative ATP-dependent RNA helicase DHX36"/>
    <property type="match status" value="1"/>
</dbReference>
<evidence type="ECO:0000259" key="43">
    <source>
        <dbReference type="PROSITE" id="PS51192"/>
    </source>
</evidence>
<keyword evidence="37" id="KW-0539">Nucleus</keyword>
<dbReference type="STRING" id="7574.A0A1S3HVN8"/>
<keyword evidence="38" id="KW-0966">Cell projection</keyword>
<evidence type="ECO:0000256" key="14">
    <source>
        <dbReference type="ARBA" id="ARBA00022490"/>
    </source>
</evidence>
<dbReference type="InterPro" id="IPR011709">
    <property type="entry name" value="DEAD-box_helicase_OB_fold"/>
</dbReference>
<name>A0A1S3HVN8_LINAN</name>
<evidence type="ECO:0000313" key="46">
    <source>
        <dbReference type="RefSeq" id="XP_013390107.2"/>
    </source>
</evidence>
<evidence type="ECO:0000256" key="28">
    <source>
        <dbReference type="ARBA" id="ARBA00022884"/>
    </source>
</evidence>
<evidence type="ECO:0000256" key="13">
    <source>
        <dbReference type="ARBA" id="ARBA00022473"/>
    </source>
</evidence>
<dbReference type="Gene3D" id="1.20.120.1080">
    <property type="match status" value="1"/>
</dbReference>
<dbReference type="PROSITE" id="PS51192">
    <property type="entry name" value="HELICASE_ATP_BIND_1"/>
    <property type="match status" value="1"/>
</dbReference>
<keyword evidence="18" id="KW-0479">Metal-binding</keyword>
<dbReference type="FunFam" id="3.40.50.300:FF:000670">
    <property type="entry name" value="Putative ATP-dependent RNA helicase DHX36"/>
    <property type="match status" value="1"/>
</dbReference>
<evidence type="ECO:0000256" key="5">
    <source>
        <dbReference type="ARBA" id="ARBA00004324"/>
    </source>
</evidence>
<keyword evidence="19" id="KW-0677">Repeat</keyword>
<evidence type="ECO:0000256" key="24">
    <source>
        <dbReference type="ARBA" id="ARBA00022840"/>
    </source>
</evidence>
<evidence type="ECO:0000256" key="10">
    <source>
        <dbReference type="ARBA" id="ARBA00012552"/>
    </source>
</evidence>
<feature type="domain" description="Helicase C-terminal" evidence="44">
    <location>
        <begin position="618"/>
        <end position="788"/>
    </location>
</feature>
<dbReference type="GO" id="GO:0003724">
    <property type="term" value="F:RNA helicase activity"/>
    <property type="evidence" value="ECO:0007669"/>
    <property type="project" value="UniProtKB-EC"/>
</dbReference>
<evidence type="ECO:0000256" key="36">
    <source>
        <dbReference type="ARBA" id="ARBA00023163"/>
    </source>
</evidence>
<dbReference type="PROSITE" id="PS51194">
    <property type="entry name" value="HELICASE_CTER"/>
    <property type="match status" value="1"/>
</dbReference>
<dbReference type="InterPro" id="IPR011545">
    <property type="entry name" value="DEAD/DEAH_box_helicase_dom"/>
</dbReference>
<dbReference type="GO" id="GO:0030154">
    <property type="term" value="P:cell differentiation"/>
    <property type="evidence" value="ECO:0007669"/>
    <property type="project" value="UniProtKB-KW"/>
</dbReference>
<dbReference type="EC" id="3.6.4.13" evidence="10"/>
<evidence type="ECO:0000256" key="33">
    <source>
        <dbReference type="ARBA" id="ARBA00023125"/>
    </source>
</evidence>
<dbReference type="Pfam" id="PF00271">
    <property type="entry name" value="Helicase_C"/>
    <property type="match status" value="1"/>
</dbReference>
<evidence type="ECO:0000256" key="11">
    <source>
        <dbReference type="ARBA" id="ARBA00022448"/>
    </source>
</evidence>
<dbReference type="SMART" id="SM00847">
    <property type="entry name" value="HA2"/>
    <property type="match status" value="1"/>
</dbReference>
<keyword evidence="14" id="KW-0963">Cytoplasm</keyword>
<evidence type="ECO:0000256" key="42">
    <source>
        <dbReference type="SAM" id="MobiDB-lite"/>
    </source>
</evidence>
<dbReference type="GO" id="GO:0051607">
    <property type="term" value="P:defense response to virus"/>
    <property type="evidence" value="ECO:0007669"/>
    <property type="project" value="UniProtKB-KW"/>
</dbReference>
<dbReference type="InterPro" id="IPR002464">
    <property type="entry name" value="DNA/RNA_helicase_DEAH_CS"/>
</dbReference>
<keyword evidence="17" id="KW-0399">Innate immunity</keyword>
<evidence type="ECO:0000256" key="17">
    <source>
        <dbReference type="ARBA" id="ARBA00022588"/>
    </source>
</evidence>
<evidence type="ECO:0000256" key="26">
    <source>
        <dbReference type="ARBA" id="ARBA00022845"/>
    </source>
</evidence>
<keyword evidence="33" id="KW-0238">DNA-binding</keyword>
<sequence>MNALRTGLRRVFRFPGRASACFSDTLLDMSGKDSWRGEGYHSHDNSSHGYREEGSWRGRRGGRGGGYRGRGNRNYSSGGYGNRNKKYYKTEDGAISGNREDAQHGHHDNRGGSEYSGRGGGRRGRGGPPAGLRGREIGMWFAQRSKAKAKNSRQEVHLDEGRERHITNLLHRIQSRDNIPPQPSRSYRDPTDITREADQIEDPIGGATSRDYFDDPDAEDIQMKDLESTSWHTDMTEEASNLYGLDQASSSRPASASAPGPSSATSTEPGDDDADDDEVTNLTEVFKHHEETNEFVLEYLQHKKRGDIFSGSVHGALAYERNAAMDSQYRNELAKKEQSTRYIEMQKFRSQLPSYGMRKEIVDVIEKNQVVVISGETGCGKTTQVSQFLLDHYIENNKGSLCRVVCTQPRRISAISVAERVAQERDDPCGSQSVGYSIRLDSKLPRPQGSILFCTTGILLKYLESDPYMSKTSHVILDEIHERDLMSDFLMIILKDLIKRRKDLKVVLMSATLNAEQFSEYFGGCPMIHIPGFTYPVEEVYLEDVIETLRYSPPENTSNKPQRRIYGRRKREMLAQKEEEEWLLNEWIASIRHKYSPDTLQTLRTMDYDKIDVMLIEQLIKYIIKTSDDGAILVFLPGWEDIKKLNEVLTANFMFKTDSFRIIPLHSMMPTVNQRQVFERPPPGVRKIIIATNIAETSITIDDVVFVIDAGKIKLSNFDAQSNVATLLPEWVSKANARQRRGRAGRVQPGKCFHLFTTYQERQLKDYQLPEMLRTRLEELCLQIKLLKLGKIEPFVSKAMQTPSMEALNKAVINLTDMNALDHNEDLTPLGFHLAKLPVDPHIGKMILFGAMFCCLDPILTVAASLSFKDPFVVPLGKEQQADAKKRELSQGSQSDHLMLVYAFRNWERMLDRGGTSSAQKYCWDNFMSPSTLRMIQSMKGQFAQLLYDVKFVGSADPKQPAANLNSYNTNLLKAVICAGLYPNVGRVKQLKMGPKVNTKTERCSIHPKSVNCKERQCQSQWMVYHLKMRSTNVFLYDSTVVSPYPLLFFGGDIGVKKDEDMDCVTVDDWIIFKSSAKTANLVKDLRRELDKLLEEKITRPGLTQWDGNTKEGAIMQAITDLLTKE</sequence>
<dbReference type="SMART" id="SM00490">
    <property type="entry name" value="HELICc"/>
    <property type="match status" value="1"/>
</dbReference>
<evidence type="ECO:0000256" key="15">
    <source>
        <dbReference type="ARBA" id="ARBA00022491"/>
    </source>
</evidence>
<keyword evidence="26" id="KW-0810">Translation regulation</keyword>
<evidence type="ECO:0000256" key="41">
    <source>
        <dbReference type="ARBA" id="ARBA00083335"/>
    </source>
</evidence>
<feature type="compositionally biased region" description="Basic and acidic residues" evidence="42">
    <location>
        <begin position="38"/>
        <end position="56"/>
    </location>
</feature>
<gene>
    <name evidence="46" type="primary">LOC106158595</name>
</gene>
<evidence type="ECO:0000256" key="7">
    <source>
        <dbReference type="ARBA" id="ARBA00004489"/>
    </source>
</evidence>
<evidence type="ECO:0000313" key="45">
    <source>
        <dbReference type="Proteomes" id="UP000085678"/>
    </source>
</evidence>